<evidence type="ECO:0000313" key="3">
    <source>
        <dbReference type="EMBL" id="CUU40262.1"/>
    </source>
</evidence>
<dbReference type="SUPFAM" id="SSF50891">
    <property type="entry name" value="Cyclophilin-like"/>
    <property type="match status" value="1"/>
</dbReference>
<dbReference type="PATRIC" id="fig|76936.10.peg.1345"/>
<dbReference type="KEGG" id="hty:BN2458_PEG1377"/>
<dbReference type="InterPro" id="IPR029000">
    <property type="entry name" value="Cyclophilin-like_dom_sf"/>
</dbReference>
<dbReference type="Pfam" id="PF18050">
    <property type="entry name" value="Cyclophil_like2"/>
    <property type="match status" value="1"/>
</dbReference>
<dbReference type="Gene3D" id="2.40.100.20">
    <property type="match status" value="1"/>
</dbReference>
<dbReference type="InterPro" id="IPR041183">
    <property type="entry name" value="Cyclophilin-like"/>
</dbReference>
<keyword evidence="1" id="KW-0732">Signal</keyword>
<accession>A0A0S4PWY5</accession>
<dbReference type="GeneID" id="78151567"/>
<organism evidence="3 4">
    <name type="scientific">Helicobacter typhlonius</name>
    <dbReference type="NCBI Taxonomy" id="76936"/>
    <lineage>
        <taxon>Bacteria</taxon>
        <taxon>Pseudomonadati</taxon>
        <taxon>Campylobacterota</taxon>
        <taxon>Epsilonproteobacteria</taxon>
        <taxon>Campylobacterales</taxon>
        <taxon>Helicobacteraceae</taxon>
        <taxon>Helicobacter</taxon>
    </lineage>
</organism>
<feature type="domain" description="Cyclophilin-like" evidence="2">
    <location>
        <begin position="35"/>
        <end position="147"/>
    </location>
</feature>
<sequence>MRKYTFLCLLFALLTQCALGKDLRGELEEQMQIQMQFQGKSFVLTLENNAAARDFYALLPLRLSFSDYVGKEKIAKLDKSLSPQERGEYDPQSGDFFYFAPWGNVGIFYAKQPPYKGLVKLGVVKAEKESFIAHLKAQKQDFILTIEKYPSRE</sequence>
<dbReference type="Proteomes" id="UP000064525">
    <property type="component" value="Chromosome I"/>
</dbReference>
<name>A0A0S4PWY5_9HELI</name>
<gene>
    <name evidence="3" type="ORF">BN2458_PEG1377</name>
</gene>
<evidence type="ECO:0000256" key="1">
    <source>
        <dbReference type="SAM" id="SignalP"/>
    </source>
</evidence>
<feature type="chain" id="PRO_5006625941" description="Cyclophilin-like domain-containing protein" evidence="1">
    <location>
        <begin position="21"/>
        <end position="153"/>
    </location>
</feature>
<dbReference type="AlphaFoldDB" id="A0A0S4PWY5"/>
<dbReference type="RefSeq" id="WP_161594510.1">
    <property type="nucleotide sequence ID" value="NZ_CAOMJD010000021.1"/>
</dbReference>
<evidence type="ECO:0000259" key="2">
    <source>
        <dbReference type="Pfam" id="PF18050"/>
    </source>
</evidence>
<evidence type="ECO:0000313" key="4">
    <source>
        <dbReference type="Proteomes" id="UP000064525"/>
    </source>
</evidence>
<reference evidence="4" key="1">
    <citation type="submission" date="2015-11" db="EMBL/GenBank/DDBJ databases">
        <authorList>
            <person name="Anvar S.Y."/>
        </authorList>
    </citation>
    <scope>NUCLEOTIDE SEQUENCE [LARGE SCALE GENOMIC DNA]</scope>
</reference>
<proteinExistence type="predicted"/>
<dbReference type="EMBL" id="LN907858">
    <property type="protein sequence ID" value="CUU40262.1"/>
    <property type="molecule type" value="Genomic_DNA"/>
</dbReference>
<protein>
    <recommendedName>
        <fullName evidence="2">Cyclophilin-like domain-containing protein</fullName>
    </recommendedName>
</protein>
<feature type="signal peptide" evidence="1">
    <location>
        <begin position="1"/>
        <end position="20"/>
    </location>
</feature>